<dbReference type="EMBL" id="MFKF01000140">
    <property type="protein sequence ID" value="OGG52535.1"/>
    <property type="molecule type" value="Genomic_DNA"/>
</dbReference>
<comment type="caution">
    <text evidence="2">The sequence shown here is derived from an EMBL/GenBank/DDBJ whole genome shotgun (WGS) entry which is preliminary data.</text>
</comment>
<sequence>MKSADLFAEDRGGSSGAAPIFSGGGPLTPSRLTRQQMEGRRIEGARLLRGGRMSQAEVARRLGVSRMAVHQWAQQMRSGGLRLLRRRKPSGRPFRLGHSQRRRLSRLLRRGALAAGFDTDRWTLTRVHRVILLEFGVRYHPKYLGRLLRRLGWQFRRLSLGDDASAAGVWAPQR</sequence>
<reference evidence="2 3" key="1">
    <citation type="journal article" date="2016" name="Nat. Commun.">
        <title>Thousands of microbial genomes shed light on interconnected biogeochemical processes in an aquifer system.</title>
        <authorList>
            <person name="Anantharaman K."/>
            <person name="Brown C.T."/>
            <person name="Hug L.A."/>
            <person name="Sharon I."/>
            <person name="Castelle C.J."/>
            <person name="Probst A.J."/>
            <person name="Thomas B.C."/>
            <person name="Singh A."/>
            <person name="Wilkins M.J."/>
            <person name="Karaoz U."/>
            <person name="Brodie E.L."/>
            <person name="Williams K.H."/>
            <person name="Hubbard S.S."/>
            <person name="Banfield J.F."/>
        </authorList>
    </citation>
    <scope>NUCLEOTIDE SEQUENCE [LARGE SCALE GENOMIC DNA]</scope>
    <source>
        <strain evidence="3">RIFCSPLOWO2_12_FULL_64_10</strain>
    </source>
</reference>
<organism evidence="2 3">
    <name type="scientific">Handelsmanbacteria sp. (strain RIFCSPLOWO2_12_FULL_64_10)</name>
    <dbReference type="NCBI Taxonomy" id="1817868"/>
    <lineage>
        <taxon>Bacteria</taxon>
        <taxon>Candidatus Handelsmaniibacteriota</taxon>
    </lineage>
</organism>
<dbReference type="InterPro" id="IPR001387">
    <property type="entry name" value="Cro/C1-type_HTH"/>
</dbReference>
<dbReference type="AlphaFoldDB" id="A0A1F6CTS6"/>
<evidence type="ECO:0000313" key="2">
    <source>
        <dbReference type="EMBL" id="OGG52535.1"/>
    </source>
</evidence>
<evidence type="ECO:0000256" key="1">
    <source>
        <dbReference type="SAM" id="MobiDB-lite"/>
    </source>
</evidence>
<evidence type="ECO:0000313" key="3">
    <source>
        <dbReference type="Proteomes" id="UP000178606"/>
    </source>
</evidence>
<protein>
    <submittedName>
        <fullName evidence="2">Uncharacterized protein</fullName>
    </submittedName>
</protein>
<accession>A0A1F6CTS6</accession>
<dbReference type="Pfam" id="PF13565">
    <property type="entry name" value="HTH_32"/>
    <property type="match status" value="1"/>
</dbReference>
<proteinExistence type="predicted"/>
<dbReference type="Gene3D" id="1.10.10.60">
    <property type="entry name" value="Homeodomain-like"/>
    <property type="match status" value="1"/>
</dbReference>
<dbReference type="InterPro" id="IPR009057">
    <property type="entry name" value="Homeodomain-like_sf"/>
</dbReference>
<name>A0A1F6CTS6_HANXR</name>
<feature type="region of interest" description="Disordered" evidence="1">
    <location>
        <begin position="1"/>
        <end position="36"/>
    </location>
</feature>
<gene>
    <name evidence="2" type="ORF">A3F84_25445</name>
</gene>
<dbReference type="SUPFAM" id="SSF46689">
    <property type="entry name" value="Homeodomain-like"/>
    <property type="match status" value="1"/>
</dbReference>
<dbReference type="Proteomes" id="UP000178606">
    <property type="component" value="Unassembled WGS sequence"/>
</dbReference>
<dbReference type="CDD" id="cd00093">
    <property type="entry name" value="HTH_XRE"/>
    <property type="match status" value="1"/>
</dbReference>